<evidence type="ECO:0000256" key="1">
    <source>
        <dbReference type="ARBA" id="ARBA00004651"/>
    </source>
</evidence>
<evidence type="ECO:0000256" key="10">
    <source>
        <dbReference type="SAM" id="Phobius"/>
    </source>
</evidence>
<reference evidence="13" key="1">
    <citation type="submission" date="2017-01" db="EMBL/GenBank/DDBJ databases">
        <title>Comparative genomics of anhydrobiosis in the tardigrade Hypsibius dujardini.</title>
        <authorList>
            <person name="Yoshida Y."/>
            <person name="Koutsovoulos G."/>
            <person name="Laetsch D."/>
            <person name="Stevens L."/>
            <person name="Kumar S."/>
            <person name="Horikawa D."/>
            <person name="Ishino K."/>
            <person name="Komine S."/>
            <person name="Tomita M."/>
            <person name="Blaxter M."/>
            <person name="Arakawa K."/>
        </authorList>
    </citation>
    <scope>NUCLEOTIDE SEQUENCE [LARGE SCALE GENOMIC DNA]</scope>
    <source>
        <strain evidence="13">Z151</strain>
    </source>
</reference>
<dbReference type="EMBL" id="MTYJ01000090">
    <property type="protein sequence ID" value="OQV15374.1"/>
    <property type="molecule type" value="Genomic_DNA"/>
</dbReference>
<evidence type="ECO:0000259" key="11">
    <source>
        <dbReference type="PROSITE" id="PS50262"/>
    </source>
</evidence>
<evidence type="ECO:0000256" key="5">
    <source>
        <dbReference type="ARBA" id="ARBA00023040"/>
    </source>
</evidence>
<dbReference type="PANTHER" id="PTHR24228:SF75">
    <property type="entry name" value="G-PROTEIN COUPLED RECEPTORS FAMILY 1 PROFILE DOMAIN-CONTAINING PROTEIN"/>
    <property type="match status" value="1"/>
</dbReference>
<dbReference type="PRINTS" id="PR00237">
    <property type="entry name" value="GPCRRHODOPSN"/>
</dbReference>
<sequence length="394" mass="44639">MSSNITKMSYADDSIKNPLEGENGLKYFFVICLALLSVFGTFGNLLVIGTVCVMPVLRTTNNYFIINLSVADFMVTTISMPSNVLGALFGPQFYTTHSTACWITGTFCAMGCISSCWNIAMISANRYILICRYDLYDKVYTKANTVVLCLAVWLIIYLVDMPTHAGWTDTRFSNNFFVCTFNHLHIYTYFYAGVGISIPLGVIFLCYLGIYLKVHRSSLVRRIILNDGQVNAAARKTSLHPPELLLPKPDRRQKILTMSRIFRAKRASNKMFRANVRVARALFRVFLIFLIMWTPMTVVLLLRLGTRIHVAWYLLALLLAHGNSCLNCVIYALALDHFREGYWRVLQFLRSKLLTSTSLNTINSQQPLELLETPLTPSRGDAINFPILLQSVDL</sequence>
<dbReference type="Pfam" id="PF00001">
    <property type="entry name" value="7tm_1"/>
    <property type="match status" value="1"/>
</dbReference>
<dbReference type="PROSITE" id="PS00237">
    <property type="entry name" value="G_PROTEIN_RECEP_F1_1"/>
    <property type="match status" value="1"/>
</dbReference>
<name>A0A1W0WJJ0_HYPEX</name>
<evidence type="ECO:0000256" key="3">
    <source>
        <dbReference type="ARBA" id="ARBA00022692"/>
    </source>
</evidence>
<keyword evidence="5 9" id="KW-0297">G-protein coupled receptor</keyword>
<dbReference type="GO" id="GO:0004930">
    <property type="term" value="F:G protein-coupled receptor activity"/>
    <property type="evidence" value="ECO:0007669"/>
    <property type="project" value="UniProtKB-KW"/>
</dbReference>
<feature type="transmembrane region" description="Helical" evidence="10">
    <location>
        <begin position="27"/>
        <end position="57"/>
    </location>
</feature>
<evidence type="ECO:0000313" key="12">
    <source>
        <dbReference type="EMBL" id="OQV15374.1"/>
    </source>
</evidence>
<evidence type="ECO:0000256" key="7">
    <source>
        <dbReference type="ARBA" id="ARBA00023170"/>
    </source>
</evidence>
<evidence type="ECO:0000256" key="2">
    <source>
        <dbReference type="ARBA" id="ARBA00022475"/>
    </source>
</evidence>
<feature type="transmembrane region" description="Helical" evidence="10">
    <location>
        <begin position="310"/>
        <end position="334"/>
    </location>
</feature>
<keyword evidence="4 10" id="KW-1133">Transmembrane helix</keyword>
<dbReference type="OrthoDB" id="10044919at2759"/>
<feature type="transmembrane region" description="Helical" evidence="10">
    <location>
        <begin position="64"/>
        <end position="90"/>
    </location>
</feature>
<dbReference type="Gene3D" id="1.20.1070.10">
    <property type="entry name" value="Rhodopsin 7-helix transmembrane proteins"/>
    <property type="match status" value="1"/>
</dbReference>
<dbReference type="PROSITE" id="PS50262">
    <property type="entry name" value="G_PROTEIN_RECEP_F1_2"/>
    <property type="match status" value="1"/>
</dbReference>
<evidence type="ECO:0000256" key="4">
    <source>
        <dbReference type="ARBA" id="ARBA00022989"/>
    </source>
</evidence>
<dbReference type="CDD" id="cd00637">
    <property type="entry name" value="7tm_classA_rhodopsin-like"/>
    <property type="match status" value="1"/>
</dbReference>
<comment type="caution">
    <text evidence="12">The sequence shown here is derived from an EMBL/GenBank/DDBJ whole genome shotgun (WGS) entry which is preliminary data.</text>
</comment>
<accession>A0A1W0WJJ0</accession>
<dbReference type="Proteomes" id="UP000192578">
    <property type="component" value="Unassembled WGS sequence"/>
</dbReference>
<evidence type="ECO:0000256" key="8">
    <source>
        <dbReference type="ARBA" id="ARBA00023224"/>
    </source>
</evidence>
<gene>
    <name evidence="12" type="ORF">BV898_10480</name>
</gene>
<proteinExistence type="inferred from homology"/>
<feature type="domain" description="G-protein coupled receptors family 1 profile" evidence="11">
    <location>
        <begin position="43"/>
        <end position="331"/>
    </location>
</feature>
<dbReference type="InterPro" id="IPR017452">
    <property type="entry name" value="GPCR_Rhodpsn_7TM"/>
</dbReference>
<feature type="transmembrane region" description="Helical" evidence="10">
    <location>
        <begin position="145"/>
        <end position="167"/>
    </location>
</feature>
<feature type="transmembrane region" description="Helical" evidence="10">
    <location>
        <begin position="281"/>
        <end position="304"/>
    </location>
</feature>
<protein>
    <submittedName>
        <fullName evidence="12">Melatonin receptor type 1A</fullName>
    </submittedName>
</protein>
<keyword evidence="13" id="KW-1185">Reference proteome</keyword>
<comment type="similarity">
    <text evidence="9">Belongs to the G-protein coupled receptor 1 family.</text>
</comment>
<comment type="subcellular location">
    <subcellularLocation>
        <location evidence="1">Cell membrane</location>
        <topology evidence="1">Multi-pass membrane protein</topology>
    </subcellularLocation>
</comment>
<keyword evidence="8 9" id="KW-0807">Transducer</keyword>
<feature type="transmembrane region" description="Helical" evidence="10">
    <location>
        <begin position="102"/>
        <end position="124"/>
    </location>
</feature>
<dbReference type="PANTHER" id="PTHR24228">
    <property type="entry name" value="B2 BRADYKININ RECEPTOR/ANGIOTENSIN II RECEPTOR"/>
    <property type="match status" value="1"/>
</dbReference>
<dbReference type="SUPFAM" id="SSF81321">
    <property type="entry name" value="Family A G protein-coupled receptor-like"/>
    <property type="match status" value="1"/>
</dbReference>
<keyword evidence="6 10" id="KW-0472">Membrane</keyword>
<keyword evidence="2" id="KW-1003">Cell membrane</keyword>
<evidence type="ECO:0000256" key="6">
    <source>
        <dbReference type="ARBA" id="ARBA00023136"/>
    </source>
</evidence>
<keyword evidence="7 9" id="KW-0675">Receptor</keyword>
<organism evidence="12 13">
    <name type="scientific">Hypsibius exemplaris</name>
    <name type="common">Freshwater tardigrade</name>
    <dbReference type="NCBI Taxonomy" id="2072580"/>
    <lineage>
        <taxon>Eukaryota</taxon>
        <taxon>Metazoa</taxon>
        <taxon>Ecdysozoa</taxon>
        <taxon>Tardigrada</taxon>
        <taxon>Eutardigrada</taxon>
        <taxon>Parachela</taxon>
        <taxon>Hypsibioidea</taxon>
        <taxon>Hypsibiidae</taxon>
        <taxon>Hypsibius</taxon>
    </lineage>
</organism>
<evidence type="ECO:0000313" key="13">
    <source>
        <dbReference type="Proteomes" id="UP000192578"/>
    </source>
</evidence>
<dbReference type="AlphaFoldDB" id="A0A1W0WJJ0"/>
<dbReference type="InterPro" id="IPR000276">
    <property type="entry name" value="GPCR_Rhodpsn"/>
</dbReference>
<feature type="transmembrane region" description="Helical" evidence="10">
    <location>
        <begin position="187"/>
        <end position="212"/>
    </location>
</feature>
<dbReference type="GO" id="GO:0005886">
    <property type="term" value="C:plasma membrane"/>
    <property type="evidence" value="ECO:0007669"/>
    <property type="project" value="UniProtKB-SubCell"/>
</dbReference>
<keyword evidence="3 9" id="KW-0812">Transmembrane</keyword>
<evidence type="ECO:0000256" key="9">
    <source>
        <dbReference type="RuleBase" id="RU000688"/>
    </source>
</evidence>